<keyword evidence="3" id="KW-1185">Reference proteome</keyword>
<name>A0A7K1LQN5_9FLAO</name>
<reference evidence="2 3" key="1">
    <citation type="submission" date="2019-07" db="EMBL/GenBank/DDBJ databases">
        <title>Gramella aestuarii sp. nov., isolated from a tidal flat, and emended description of Gramella echinicola.</title>
        <authorList>
            <person name="Liu L."/>
        </authorList>
    </citation>
    <scope>NUCLEOTIDE SEQUENCE [LARGE SCALE GENOMIC DNA]</scope>
    <source>
        <strain evidence="2 3">BS12</strain>
    </source>
</reference>
<organism evidence="2 3">
    <name type="scientific">Christiangramia aestuarii</name>
    <dbReference type="NCBI Taxonomy" id="1028746"/>
    <lineage>
        <taxon>Bacteria</taxon>
        <taxon>Pseudomonadati</taxon>
        <taxon>Bacteroidota</taxon>
        <taxon>Flavobacteriia</taxon>
        <taxon>Flavobacteriales</taxon>
        <taxon>Flavobacteriaceae</taxon>
        <taxon>Christiangramia</taxon>
    </lineage>
</organism>
<keyword evidence="1" id="KW-0472">Membrane</keyword>
<dbReference type="AlphaFoldDB" id="A0A7K1LQN5"/>
<evidence type="ECO:0000313" key="3">
    <source>
        <dbReference type="Proteomes" id="UP000460416"/>
    </source>
</evidence>
<dbReference type="EMBL" id="VJVW01000004">
    <property type="protein sequence ID" value="MUP43078.1"/>
    <property type="molecule type" value="Genomic_DNA"/>
</dbReference>
<sequence length="361" mass="41943">MRILFAILLLLHLLIHLLGFAISKEWITGPESLNISSEQGILWLIVSTLLLIIIFLFILRKPAWIILGIPMLITSQVLIILNWNEAATGSIVNFVIFLVVIFSIFSWNFENSFKKDKIAAIRENPGKQRLISRKDIEHLPGIVQKYLHYSGFVGRPRIENVQIRFKGEMREKGKSWFNFRAEQLNTVRKPARYFFMKAIFKGIPTKGYHRYDGHTASMNIKPFSLFSIVKIQTEELLVSDMVTYLNDICLFAPGALIEDHFTWQEMGENTARVIFTYNTRSVSAVLEIDDSGQLINFFSNDRYDINKNQKFMFSTPVAEYTNFGDYKLAGYGEAIWHYFEEDFMYGKFYVKKVKFNISAQD</sequence>
<proteinExistence type="predicted"/>
<accession>A0A7K1LQN5</accession>
<gene>
    <name evidence="2" type="ORF">FLP08_10870</name>
</gene>
<keyword evidence="1" id="KW-0812">Transmembrane</keyword>
<comment type="caution">
    <text evidence="2">The sequence shown here is derived from an EMBL/GenBank/DDBJ whole genome shotgun (WGS) entry which is preliminary data.</text>
</comment>
<dbReference type="OrthoDB" id="9786534at2"/>
<feature type="transmembrane region" description="Helical" evidence="1">
    <location>
        <begin position="64"/>
        <end position="84"/>
    </location>
</feature>
<dbReference type="InterPro" id="IPR046674">
    <property type="entry name" value="DUF6544"/>
</dbReference>
<protein>
    <submittedName>
        <fullName evidence="2">Uncharacterized protein</fullName>
    </submittedName>
</protein>
<dbReference type="RefSeq" id="WP_156276780.1">
    <property type="nucleotide sequence ID" value="NZ_BAABGI010000001.1"/>
</dbReference>
<feature type="transmembrane region" description="Helical" evidence="1">
    <location>
        <begin position="90"/>
        <end position="109"/>
    </location>
</feature>
<evidence type="ECO:0000313" key="2">
    <source>
        <dbReference type="EMBL" id="MUP43078.1"/>
    </source>
</evidence>
<evidence type="ECO:0000256" key="1">
    <source>
        <dbReference type="SAM" id="Phobius"/>
    </source>
</evidence>
<dbReference type="Proteomes" id="UP000460416">
    <property type="component" value="Unassembled WGS sequence"/>
</dbReference>
<keyword evidence="1" id="KW-1133">Transmembrane helix</keyword>
<feature type="transmembrane region" description="Helical" evidence="1">
    <location>
        <begin position="39"/>
        <end position="59"/>
    </location>
</feature>
<dbReference type="Pfam" id="PF20181">
    <property type="entry name" value="DUF6544"/>
    <property type="match status" value="1"/>
</dbReference>